<reference evidence="1" key="1">
    <citation type="submission" date="2022-06" db="EMBL/GenBank/DDBJ databases">
        <title>Isolation of gut microbiota from human fecal samples.</title>
        <authorList>
            <person name="Pamer E.G."/>
            <person name="Barat B."/>
            <person name="Waligurski E."/>
            <person name="Medina S."/>
            <person name="Paddock L."/>
            <person name="Mostad J."/>
        </authorList>
    </citation>
    <scope>NUCLEOTIDE SEQUENCE</scope>
    <source>
        <strain evidence="1">DFI.9.91</strain>
    </source>
</reference>
<organism evidence="1 2">
    <name type="scientific">Intestinimonas massiliensis</name>
    <name type="common">ex Afouda et al. 2020</name>
    <dbReference type="NCBI Taxonomy" id="1673721"/>
    <lineage>
        <taxon>Bacteria</taxon>
        <taxon>Bacillati</taxon>
        <taxon>Bacillota</taxon>
        <taxon>Clostridia</taxon>
        <taxon>Eubacteriales</taxon>
        <taxon>Intestinimonas</taxon>
    </lineage>
</organism>
<dbReference type="Proteomes" id="UP001204562">
    <property type="component" value="Unassembled WGS sequence"/>
</dbReference>
<protein>
    <submittedName>
        <fullName evidence="1">Uncharacterized protein</fullName>
    </submittedName>
</protein>
<name>A0AAW5JP72_9FIRM</name>
<evidence type="ECO:0000313" key="1">
    <source>
        <dbReference type="EMBL" id="MCQ4770640.1"/>
    </source>
</evidence>
<sequence>MKINQYKKYFYIQIDYKYNFSFCFAHTGVEVRNDGRWYESERTTDGQRHQAERACRLSAPCGEQRQQLPE</sequence>
<accession>A0AAW5JP72</accession>
<comment type="caution">
    <text evidence="1">The sequence shown here is derived from an EMBL/GenBank/DDBJ whole genome shotgun (WGS) entry which is preliminary data.</text>
</comment>
<dbReference type="AlphaFoldDB" id="A0AAW5JP72"/>
<dbReference type="EMBL" id="JANFYS010000017">
    <property type="protein sequence ID" value="MCQ4770640.1"/>
    <property type="molecule type" value="Genomic_DNA"/>
</dbReference>
<evidence type="ECO:0000313" key="2">
    <source>
        <dbReference type="Proteomes" id="UP001204562"/>
    </source>
</evidence>
<proteinExistence type="predicted"/>
<gene>
    <name evidence="1" type="ORF">NE579_09205</name>
</gene>
<dbReference type="RefSeq" id="WP_256304055.1">
    <property type="nucleotide sequence ID" value="NZ_JANFYS010000017.1"/>
</dbReference>